<evidence type="ECO:0000259" key="7">
    <source>
        <dbReference type="PROSITE" id="PS50261"/>
    </source>
</evidence>
<reference evidence="8" key="1">
    <citation type="submission" date="2021-12" db="EMBL/GenBank/DDBJ databases">
        <authorList>
            <person name="King R."/>
        </authorList>
    </citation>
    <scope>NUCLEOTIDE SEQUENCE</scope>
</reference>
<dbReference type="PRINTS" id="PR00249">
    <property type="entry name" value="GPCRSECRETIN"/>
</dbReference>
<dbReference type="Proteomes" id="UP001154078">
    <property type="component" value="Chromosome 4"/>
</dbReference>
<evidence type="ECO:0000256" key="6">
    <source>
        <dbReference type="SAM" id="Phobius"/>
    </source>
</evidence>
<dbReference type="InterPro" id="IPR050332">
    <property type="entry name" value="GPCR_2"/>
</dbReference>
<evidence type="ECO:0000256" key="4">
    <source>
        <dbReference type="ARBA" id="ARBA00023136"/>
    </source>
</evidence>
<dbReference type="GO" id="GO:0007166">
    <property type="term" value="P:cell surface receptor signaling pathway"/>
    <property type="evidence" value="ECO:0007669"/>
    <property type="project" value="InterPro"/>
</dbReference>
<dbReference type="GO" id="GO:0007188">
    <property type="term" value="P:adenylate cyclase-modulating G protein-coupled receptor signaling pathway"/>
    <property type="evidence" value="ECO:0007669"/>
    <property type="project" value="TreeGrafter"/>
</dbReference>
<dbReference type="OrthoDB" id="6022368at2759"/>
<feature type="transmembrane region" description="Helical" evidence="6">
    <location>
        <begin position="198"/>
        <end position="217"/>
    </location>
</feature>
<feature type="transmembrane region" description="Helical" evidence="6">
    <location>
        <begin position="108"/>
        <end position="137"/>
    </location>
</feature>
<accession>A0A9P0FJ78</accession>
<dbReference type="GO" id="GO:0008528">
    <property type="term" value="F:G protein-coupled peptide receptor activity"/>
    <property type="evidence" value="ECO:0007669"/>
    <property type="project" value="TreeGrafter"/>
</dbReference>
<dbReference type="EMBL" id="OV121135">
    <property type="protein sequence ID" value="CAH0555761.1"/>
    <property type="molecule type" value="Genomic_DNA"/>
</dbReference>
<evidence type="ECO:0000313" key="8">
    <source>
        <dbReference type="EMBL" id="CAH0555761.1"/>
    </source>
</evidence>
<feature type="region of interest" description="Disordered" evidence="5">
    <location>
        <begin position="314"/>
        <end position="335"/>
    </location>
</feature>
<dbReference type="PANTHER" id="PTHR45620">
    <property type="entry name" value="PDF RECEPTOR-LIKE PROTEIN-RELATED"/>
    <property type="match status" value="1"/>
</dbReference>
<sequence length="547" mass="63217">MFLEENATRECFGNATWQTRANYDACTEIPSEDFEDSEVHLTIYFVGYTASLISLLLAIGIFTYFKELRCLRNIIHMNLMWSYVLFCVIYICVSLMIVFGGLSNTNCIYFATILNFAHLTTFFWMFVEGLYLYILVVETLTRENFKLRIYVSIGWVTPILVVLALNMIFLIAIMWVLITKLRSANSIEAQQYHKASKALLVLMPLLGITYVIILWFPIQKHQRLYFDIFRAGFTVALLYCFLNTEVKNAIRHHFENWKANRSLGPSRNRSGSRSKDWSPRSRTESIRLYSQPTNIYHKRESSASEVTTTTLITVNGGSSRPSNGSTQARSPFLQPPRPSYVELKKLVIQKQLSLKRHFTTQFLMPLNDKTNSDTEMENHHLKVKNRDLARSLKDNIAKNTNLQSTVDNLHEELFKTRANCVKLENTVEQVEAVTKSILPLMINMSEKLADIMSWCSAGKSQELLEDEAPKFSKRKKNPCVLTSSKSLKMFALIEEEPQNRNHENVNIISRKRSFMQKRKTVTENVENIPSISLRRTSRSIKKRFSIV</sequence>
<evidence type="ECO:0000256" key="2">
    <source>
        <dbReference type="ARBA" id="ARBA00022692"/>
    </source>
</evidence>
<keyword evidence="4 6" id="KW-0472">Membrane</keyword>
<feature type="transmembrane region" description="Helical" evidence="6">
    <location>
        <begin position="41"/>
        <end position="65"/>
    </location>
</feature>
<evidence type="ECO:0000313" key="9">
    <source>
        <dbReference type="Proteomes" id="UP001154078"/>
    </source>
</evidence>
<feature type="transmembrane region" description="Helical" evidence="6">
    <location>
        <begin position="77"/>
        <end position="102"/>
    </location>
</feature>
<dbReference type="PROSITE" id="PS50261">
    <property type="entry name" value="G_PROTEIN_RECEP_F2_4"/>
    <property type="match status" value="1"/>
</dbReference>
<dbReference type="GO" id="GO:0005886">
    <property type="term" value="C:plasma membrane"/>
    <property type="evidence" value="ECO:0007669"/>
    <property type="project" value="TreeGrafter"/>
</dbReference>
<keyword evidence="3 6" id="KW-1133">Transmembrane helix</keyword>
<keyword evidence="9" id="KW-1185">Reference proteome</keyword>
<dbReference type="GO" id="GO:0017046">
    <property type="term" value="F:peptide hormone binding"/>
    <property type="evidence" value="ECO:0007669"/>
    <property type="project" value="TreeGrafter"/>
</dbReference>
<dbReference type="PANTHER" id="PTHR45620:SF15">
    <property type="entry name" value="DIURETIC HORMONE 44 RECEPTOR 1-RELATED"/>
    <property type="match status" value="1"/>
</dbReference>
<evidence type="ECO:0000256" key="1">
    <source>
        <dbReference type="ARBA" id="ARBA00004141"/>
    </source>
</evidence>
<name>A0A9P0FJ78_BRAAE</name>
<dbReference type="SUPFAM" id="SSF81321">
    <property type="entry name" value="Family A G protein-coupled receptor-like"/>
    <property type="match status" value="1"/>
</dbReference>
<dbReference type="InterPro" id="IPR017981">
    <property type="entry name" value="GPCR_2-like_7TM"/>
</dbReference>
<feature type="domain" description="G-protein coupled receptors family 2 profile 2" evidence="7">
    <location>
        <begin position="40"/>
        <end position="243"/>
    </location>
</feature>
<dbReference type="AlphaFoldDB" id="A0A9P0FJ78"/>
<feature type="transmembrane region" description="Helical" evidence="6">
    <location>
        <begin position="149"/>
        <end position="178"/>
    </location>
</feature>
<proteinExistence type="predicted"/>
<evidence type="ECO:0000256" key="5">
    <source>
        <dbReference type="SAM" id="MobiDB-lite"/>
    </source>
</evidence>
<feature type="compositionally biased region" description="Polar residues" evidence="5">
    <location>
        <begin position="314"/>
        <end position="329"/>
    </location>
</feature>
<protein>
    <recommendedName>
        <fullName evidence="7">G-protein coupled receptors family 2 profile 2 domain-containing protein</fullName>
    </recommendedName>
</protein>
<evidence type="ECO:0000256" key="3">
    <source>
        <dbReference type="ARBA" id="ARBA00022989"/>
    </source>
</evidence>
<keyword evidence="2 6" id="KW-0812">Transmembrane</keyword>
<dbReference type="Pfam" id="PF00002">
    <property type="entry name" value="7tm_2"/>
    <property type="match status" value="1"/>
</dbReference>
<feature type="region of interest" description="Disordered" evidence="5">
    <location>
        <begin position="261"/>
        <end position="283"/>
    </location>
</feature>
<comment type="subcellular location">
    <subcellularLocation>
        <location evidence="1">Membrane</location>
        <topology evidence="1">Multi-pass membrane protein</topology>
    </subcellularLocation>
</comment>
<feature type="compositionally biased region" description="Basic and acidic residues" evidence="5">
    <location>
        <begin position="273"/>
        <end position="283"/>
    </location>
</feature>
<gene>
    <name evidence="8" type="ORF">MELIAE_LOCUS7044</name>
</gene>
<dbReference type="Gene3D" id="1.20.1070.10">
    <property type="entry name" value="Rhodopsin 7-helix transmembrane proteins"/>
    <property type="match status" value="2"/>
</dbReference>
<organism evidence="8 9">
    <name type="scientific">Brassicogethes aeneus</name>
    <name type="common">Rape pollen beetle</name>
    <name type="synonym">Meligethes aeneus</name>
    <dbReference type="NCBI Taxonomy" id="1431903"/>
    <lineage>
        <taxon>Eukaryota</taxon>
        <taxon>Metazoa</taxon>
        <taxon>Ecdysozoa</taxon>
        <taxon>Arthropoda</taxon>
        <taxon>Hexapoda</taxon>
        <taxon>Insecta</taxon>
        <taxon>Pterygota</taxon>
        <taxon>Neoptera</taxon>
        <taxon>Endopterygota</taxon>
        <taxon>Coleoptera</taxon>
        <taxon>Polyphaga</taxon>
        <taxon>Cucujiformia</taxon>
        <taxon>Nitidulidae</taxon>
        <taxon>Meligethinae</taxon>
        <taxon>Brassicogethes</taxon>
    </lineage>
</organism>
<dbReference type="InterPro" id="IPR000832">
    <property type="entry name" value="GPCR_2_secretin-like"/>
</dbReference>